<dbReference type="PROSITE" id="PS50122">
    <property type="entry name" value="CHEB"/>
    <property type="match status" value="1"/>
</dbReference>
<feature type="active site" evidence="5 6">
    <location>
        <position position="180"/>
    </location>
</feature>
<evidence type="ECO:0000256" key="3">
    <source>
        <dbReference type="ARBA" id="ARBA00022801"/>
    </source>
</evidence>
<dbReference type="Gene3D" id="3.40.50.2300">
    <property type="match status" value="1"/>
</dbReference>
<dbReference type="InterPro" id="IPR011006">
    <property type="entry name" value="CheY-like_superfamily"/>
</dbReference>
<comment type="PTM">
    <text evidence="5">Phosphorylated by CheA. Phosphorylation of the N-terminal regulatory domain activates the methylesterase activity.</text>
</comment>
<keyword evidence="3 5" id="KW-0378">Hydrolase</keyword>
<dbReference type="EMBL" id="JAWJAY010000001">
    <property type="protein sequence ID" value="MDV2885254.1"/>
    <property type="molecule type" value="Genomic_DNA"/>
</dbReference>
<dbReference type="CDD" id="cd17541">
    <property type="entry name" value="REC_CheB-like"/>
    <property type="match status" value="1"/>
</dbReference>
<dbReference type="InterPro" id="IPR008248">
    <property type="entry name" value="CheB-like"/>
</dbReference>
<keyword evidence="2 5" id="KW-0145">Chemotaxis</keyword>
<evidence type="ECO:0000259" key="8">
    <source>
        <dbReference type="PROSITE" id="PS50110"/>
    </source>
</evidence>
<feature type="modified residue" description="4-aspartylphosphate" evidence="5 7">
    <location>
        <position position="64"/>
    </location>
</feature>
<reference evidence="10" key="1">
    <citation type="submission" date="2023-10" db="EMBL/GenBank/DDBJ databases">
        <title>Screening of Alkalihalophilus pseudofirmusBZ-TG-HK211 and Its Alleviation of Salt Stress on Rapeseed Growth.</title>
        <authorList>
            <person name="Zhao B."/>
            <person name="Guo T."/>
        </authorList>
    </citation>
    <scope>NUCLEOTIDE SEQUENCE</scope>
    <source>
        <strain evidence="10">BZ-TG-HK211</strain>
    </source>
</reference>
<dbReference type="PANTHER" id="PTHR42872">
    <property type="entry name" value="PROTEIN-GLUTAMATE METHYLESTERASE/PROTEIN-GLUTAMINE GLUTAMINASE"/>
    <property type="match status" value="1"/>
</dbReference>
<dbReference type="NCBIfam" id="NF001965">
    <property type="entry name" value="PRK00742.1"/>
    <property type="match status" value="1"/>
</dbReference>
<name>A0AAJ2L1P5_ALKPS</name>
<evidence type="ECO:0000256" key="4">
    <source>
        <dbReference type="ARBA" id="ARBA00048267"/>
    </source>
</evidence>
<keyword evidence="5 7" id="KW-0597">Phosphoprotein</keyword>
<accession>A0AAJ2L1P5</accession>
<feature type="domain" description="Response regulatory" evidence="8">
    <location>
        <begin position="13"/>
        <end position="130"/>
    </location>
</feature>
<evidence type="ECO:0000256" key="2">
    <source>
        <dbReference type="ARBA" id="ARBA00022500"/>
    </source>
</evidence>
<dbReference type="Pfam" id="PF01339">
    <property type="entry name" value="CheB_methylest"/>
    <property type="match status" value="1"/>
</dbReference>
<evidence type="ECO:0000259" key="9">
    <source>
        <dbReference type="PROSITE" id="PS50122"/>
    </source>
</evidence>
<dbReference type="RefSeq" id="WP_323466547.1">
    <property type="nucleotide sequence ID" value="NZ_CP144224.1"/>
</dbReference>
<keyword evidence="1 5" id="KW-0963">Cytoplasm</keyword>
<dbReference type="GO" id="GO:0050568">
    <property type="term" value="F:protein-glutamine glutaminase activity"/>
    <property type="evidence" value="ECO:0007669"/>
    <property type="project" value="UniProtKB-UniRule"/>
</dbReference>
<dbReference type="GO" id="GO:0000156">
    <property type="term" value="F:phosphorelay response regulator activity"/>
    <property type="evidence" value="ECO:0007669"/>
    <property type="project" value="InterPro"/>
</dbReference>
<comment type="domain">
    <text evidence="5">Contains a C-terminal catalytic domain, and an N-terminal region which modulates catalytic activity.</text>
</comment>
<dbReference type="InterPro" id="IPR000673">
    <property type="entry name" value="Sig_transdc_resp-reg_Me-estase"/>
</dbReference>
<comment type="catalytic activity">
    <reaction evidence="5">
        <text>L-glutaminyl-[protein] + H2O = L-glutamyl-[protein] + NH4(+)</text>
        <dbReference type="Rhea" id="RHEA:16441"/>
        <dbReference type="Rhea" id="RHEA-COMP:10207"/>
        <dbReference type="Rhea" id="RHEA-COMP:10208"/>
        <dbReference type="ChEBI" id="CHEBI:15377"/>
        <dbReference type="ChEBI" id="CHEBI:28938"/>
        <dbReference type="ChEBI" id="CHEBI:29973"/>
        <dbReference type="ChEBI" id="CHEBI:30011"/>
        <dbReference type="EC" id="3.5.1.44"/>
    </reaction>
</comment>
<feature type="active site" evidence="5 6">
    <location>
        <position position="207"/>
    </location>
</feature>
<feature type="domain" description="CheB-type methylesterase" evidence="9">
    <location>
        <begin position="168"/>
        <end position="362"/>
    </location>
</feature>
<dbReference type="NCBIfam" id="NF009206">
    <property type="entry name" value="PRK12555.1"/>
    <property type="match status" value="1"/>
</dbReference>
<gene>
    <name evidence="5" type="primary">cheB</name>
    <name evidence="10" type="ORF">RYX45_08670</name>
</gene>
<feature type="active site" evidence="5 6">
    <location>
        <position position="303"/>
    </location>
</feature>
<dbReference type="AlphaFoldDB" id="A0AAJ2L1P5"/>
<comment type="caution">
    <text evidence="10">The sequence shown here is derived from an EMBL/GenBank/DDBJ whole genome shotgun (WGS) entry which is preliminary data.</text>
</comment>
<dbReference type="GO" id="GO:0006935">
    <property type="term" value="P:chemotaxis"/>
    <property type="evidence" value="ECO:0007669"/>
    <property type="project" value="UniProtKB-UniRule"/>
</dbReference>
<sequence length="363" mass="39568">MKERGDHMVEQINVLVVDDSAFMRKVISDMLNKDPYIHVVGTARNGKEALTKRVSLAPDVITLDVEMPVMDGISTLEQLMKHDPIPVVMISSLTKEGALQTLLAMELGAVDFVAKTSGAISLDLHVIEKEIVKKVKLASQANLMNNTSGRHIQQIPSYRPFVTKHSTSSSNKKMIAIGTSTGGPKALKEVLTNLPKEIDAPIVIVQHMPSGFTQSLAQRLDTLSHIDVKEAAGGDILRNGTAYIAPGGSHMEIMKTGQAYSIHLNKGDMRRGHRPSVDVLFESLAKFPDLQKIAVIMTGMGSDGKAGLEKLKENGLCFSIAESVRTSVVYGMPKAAIEAQLVDEISDLDKISDHIMRHLNQFK</sequence>
<dbReference type="InterPro" id="IPR001789">
    <property type="entry name" value="Sig_transdc_resp-reg_receiver"/>
</dbReference>
<dbReference type="CDD" id="cd16432">
    <property type="entry name" value="CheB_Rec"/>
    <property type="match status" value="1"/>
</dbReference>
<dbReference type="EC" id="3.5.1.44" evidence="5"/>
<dbReference type="Gene3D" id="3.40.50.180">
    <property type="entry name" value="Methylesterase CheB, C-terminal domain"/>
    <property type="match status" value="1"/>
</dbReference>
<dbReference type="GO" id="GO:0008984">
    <property type="term" value="F:protein-glutamate methylesterase activity"/>
    <property type="evidence" value="ECO:0007669"/>
    <property type="project" value="UniProtKB-UniRule"/>
</dbReference>
<protein>
    <recommendedName>
        <fullName evidence="5">Protein-glutamate methylesterase/protein-glutamine glutaminase</fullName>
        <ecNumber evidence="5">3.1.1.61</ecNumber>
        <ecNumber evidence="5">3.5.1.44</ecNumber>
    </recommendedName>
</protein>
<evidence type="ECO:0000256" key="7">
    <source>
        <dbReference type="PROSITE-ProRule" id="PRU00169"/>
    </source>
</evidence>
<dbReference type="SUPFAM" id="SSF52738">
    <property type="entry name" value="Methylesterase CheB, C-terminal domain"/>
    <property type="match status" value="1"/>
</dbReference>
<dbReference type="Pfam" id="PF00072">
    <property type="entry name" value="Response_reg"/>
    <property type="match status" value="1"/>
</dbReference>
<dbReference type="SUPFAM" id="SSF52172">
    <property type="entry name" value="CheY-like"/>
    <property type="match status" value="1"/>
</dbReference>
<dbReference type="InterPro" id="IPR035909">
    <property type="entry name" value="CheB_C"/>
</dbReference>
<evidence type="ECO:0000256" key="5">
    <source>
        <dbReference type="HAMAP-Rule" id="MF_00099"/>
    </source>
</evidence>
<dbReference type="PIRSF" id="PIRSF000876">
    <property type="entry name" value="RR_chemtxs_CheB"/>
    <property type="match status" value="1"/>
</dbReference>
<evidence type="ECO:0000256" key="6">
    <source>
        <dbReference type="PROSITE-ProRule" id="PRU00050"/>
    </source>
</evidence>
<comment type="catalytic activity">
    <reaction evidence="4 5">
        <text>[protein]-L-glutamate 5-O-methyl ester + H2O = L-glutamyl-[protein] + methanol + H(+)</text>
        <dbReference type="Rhea" id="RHEA:23236"/>
        <dbReference type="Rhea" id="RHEA-COMP:10208"/>
        <dbReference type="Rhea" id="RHEA-COMP:10311"/>
        <dbReference type="ChEBI" id="CHEBI:15377"/>
        <dbReference type="ChEBI" id="CHEBI:15378"/>
        <dbReference type="ChEBI" id="CHEBI:17790"/>
        <dbReference type="ChEBI" id="CHEBI:29973"/>
        <dbReference type="ChEBI" id="CHEBI:82795"/>
        <dbReference type="EC" id="3.1.1.61"/>
    </reaction>
</comment>
<comment type="subcellular location">
    <subcellularLocation>
        <location evidence="5">Cytoplasm</location>
    </subcellularLocation>
</comment>
<proteinExistence type="inferred from homology"/>
<evidence type="ECO:0000313" key="11">
    <source>
        <dbReference type="Proteomes" id="UP001285636"/>
    </source>
</evidence>
<comment type="function">
    <text evidence="5">Involved in chemotaxis. Part of a chemotaxis signal transduction system that modulates chemotaxis in response to various stimuli. Catalyzes the demethylation of specific methylglutamate residues introduced into the chemoreceptors (methyl-accepting chemotaxis proteins or MCP) by CheR. Also mediates the irreversible deamidation of specific glutamine residues to glutamic acid.</text>
</comment>
<dbReference type="Proteomes" id="UP001285636">
    <property type="component" value="Unassembled WGS sequence"/>
</dbReference>
<comment type="similarity">
    <text evidence="5">Belongs to the CheB family.</text>
</comment>
<evidence type="ECO:0000313" key="10">
    <source>
        <dbReference type="EMBL" id="MDV2885254.1"/>
    </source>
</evidence>
<dbReference type="SMART" id="SM00448">
    <property type="entry name" value="REC"/>
    <property type="match status" value="1"/>
</dbReference>
<dbReference type="GO" id="GO:0005737">
    <property type="term" value="C:cytoplasm"/>
    <property type="evidence" value="ECO:0007669"/>
    <property type="project" value="UniProtKB-SubCell"/>
</dbReference>
<dbReference type="PROSITE" id="PS50110">
    <property type="entry name" value="RESPONSE_REGULATORY"/>
    <property type="match status" value="1"/>
</dbReference>
<organism evidence="10 11">
    <name type="scientific">Alkalihalophilus pseudofirmus</name>
    <name type="common">Bacillus pseudofirmus</name>
    <dbReference type="NCBI Taxonomy" id="79885"/>
    <lineage>
        <taxon>Bacteria</taxon>
        <taxon>Bacillati</taxon>
        <taxon>Bacillota</taxon>
        <taxon>Bacilli</taxon>
        <taxon>Bacillales</taxon>
        <taxon>Bacillaceae</taxon>
        <taxon>Alkalihalophilus</taxon>
    </lineage>
</organism>
<dbReference type="EC" id="3.1.1.61" evidence="5"/>
<evidence type="ECO:0000256" key="1">
    <source>
        <dbReference type="ARBA" id="ARBA00022490"/>
    </source>
</evidence>
<dbReference type="HAMAP" id="MF_00099">
    <property type="entry name" value="CheB_chemtxs"/>
    <property type="match status" value="1"/>
</dbReference>
<dbReference type="PANTHER" id="PTHR42872:SF6">
    <property type="entry name" value="PROTEIN-GLUTAMATE METHYLESTERASE_PROTEIN-GLUTAMINE GLUTAMINASE"/>
    <property type="match status" value="1"/>
</dbReference>